<evidence type="ECO:0000313" key="4">
    <source>
        <dbReference type="Proteomes" id="UP000006683"/>
    </source>
</evidence>
<keyword evidence="2" id="KW-1133">Transmembrane helix</keyword>
<reference evidence="3 4" key="1">
    <citation type="journal article" date="2010" name="Stand. Genomic Sci.">
        <title>Complete genome sequence of Ferrimonas balearica type strain (PAT).</title>
        <authorList>
            <person name="Nolan M."/>
            <person name="Sikorski J."/>
            <person name="Davenport K."/>
            <person name="Lucas S."/>
            <person name="Glavina Del Rio T."/>
            <person name="Tice H."/>
            <person name="Cheng J."/>
            <person name="Goodwin L."/>
            <person name="Pitluck S."/>
            <person name="Liolios K."/>
            <person name="Ivanova N."/>
            <person name="Mavromatis K."/>
            <person name="Ovchinnikova G."/>
            <person name="Pati A."/>
            <person name="Chen A."/>
            <person name="Palaniappan K."/>
            <person name="Land M."/>
            <person name="Hauser L."/>
            <person name="Chang Y."/>
            <person name="Jeffries C."/>
            <person name="Tapia R."/>
            <person name="Brettin T."/>
            <person name="Detter J."/>
            <person name="Han C."/>
            <person name="Yasawong M."/>
            <person name="Rohde M."/>
            <person name="Tindall B."/>
            <person name="Goker M."/>
            <person name="Woyke T."/>
            <person name="Bristow J."/>
            <person name="Eisen J."/>
            <person name="Markowitz V."/>
            <person name="Hugenholtz P."/>
            <person name="Kyrpides N."/>
            <person name="Klenk H."/>
            <person name="Lapidus A."/>
        </authorList>
    </citation>
    <scope>NUCLEOTIDE SEQUENCE [LARGE SCALE GENOMIC DNA]</scope>
    <source>
        <strain evidence="4">DSM 9799 / CCM 4581 / KCTC 23876 / PAT</strain>
    </source>
</reference>
<keyword evidence="4" id="KW-1185">Reference proteome</keyword>
<dbReference type="RefSeq" id="WP_013344081.1">
    <property type="nucleotide sequence ID" value="NC_014541.1"/>
</dbReference>
<dbReference type="KEGG" id="fbl:Fbal_0561"/>
<protein>
    <recommendedName>
        <fullName evidence="5">Phage shock protein B</fullName>
    </recommendedName>
</protein>
<proteinExistence type="predicted"/>
<sequence>MSGTTMVVVIVAIVMGCVLEMSRHWARSGRKHSKDTEAALEQLRQENAKLAERVATLETIVTDRGFDLDQQIRKLG</sequence>
<dbReference type="Proteomes" id="UP000006683">
    <property type="component" value="Chromosome"/>
</dbReference>
<evidence type="ECO:0000256" key="2">
    <source>
        <dbReference type="SAM" id="Phobius"/>
    </source>
</evidence>
<dbReference type="GeneID" id="67180805"/>
<dbReference type="STRING" id="550540.Fbal_0561"/>
<gene>
    <name evidence="3" type="ordered locus">Fbal_0561</name>
</gene>
<evidence type="ECO:0000313" key="3">
    <source>
        <dbReference type="EMBL" id="ADN74775.1"/>
    </source>
</evidence>
<keyword evidence="1" id="KW-0175">Coiled coil</keyword>
<keyword evidence="2" id="KW-0472">Membrane</keyword>
<keyword evidence="2" id="KW-0812">Transmembrane</keyword>
<evidence type="ECO:0000256" key="1">
    <source>
        <dbReference type="SAM" id="Coils"/>
    </source>
</evidence>
<dbReference type="AlphaFoldDB" id="E1SQG3"/>
<dbReference type="HOGENOM" id="CLU_197381_0_0_6"/>
<name>E1SQG3_FERBD</name>
<accession>E1SQG3</accession>
<dbReference type="EMBL" id="CP002209">
    <property type="protein sequence ID" value="ADN74775.1"/>
    <property type="molecule type" value="Genomic_DNA"/>
</dbReference>
<organism evidence="3 4">
    <name type="scientific">Ferrimonas balearica (strain DSM 9799 / CCM 4581 / KCTC 23876 / PAT)</name>
    <dbReference type="NCBI Taxonomy" id="550540"/>
    <lineage>
        <taxon>Bacteria</taxon>
        <taxon>Pseudomonadati</taxon>
        <taxon>Pseudomonadota</taxon>
        <taxon>Gammaproteobacteria</taxon>
        <taxon>Alteromonadales</taxon>
        <taxon>Ferrimonadaceae</taxon>
        <taxon>Ferrimonas</taxon>
    </lineage>
</organism>
<feature type="transmembrane region" description="Helical" evidence="2">
    <location>
        <begin position="6"/>
        <end position="26"/>
    </location>
</feature>
<dbReference type="OrthoDB" id="5772882at2"/>
<evidence type="ECO:0008006" key="5">
    <source>
        <dbReference type="Google" id="ProtNLM"/>
    </source>
</evidence>
<feature type="coiled-coil region" evidence="1">
    <location>
        <begin position="33"/>
        <end position="60"/>
    </location>
</feature>